<evidence type="ECO:0000313" key="3">
    <source>
        <dbReference type="Proteomes" id="UP001362999"/>
    </source>
</evidence>
<dbReference type="EMBL" id="JAWWNJ010000084">
    <property type="protein sequence ID" value="KAK7001228.1"/>
    <property type="molecule type" value="Genomic_DNA"/>
</dbReference>
<feature type="transmembrane region" description="Helical" evidence="1">
    <location>
        <begin position="20"/>
        <end position="41"/>
    </location>
</feature>
<proteinExistence type="predicted"/>
<keyword evidence="3" id="KW-1185">Reference proteome</keyword>
<organism evidence="2 3">
    <name type="scientific">Favolaschia claudopus</name>
    <dbReference type="NCBI Taxonomy" id="2862362"/>
    <lineage>
        <taxon>Eukaryota</taxon>
        <taxon>Fungi</taxon>
        <taxon>Dikarya</taxon>
        <taxon>Basidiomycota</taxon>
        <taxon>Agaricomycotina</taxon>
        <taxon>Agaricomycetes</taxon>
        <taxon>Agaricomycetidae</taxon>
        <taxon>Agaricales</taxon>
        <taxon>Marasmiineae</taxon>
        <taxon>Mycenaceae</taxon>
        <taxon>Favolaschia</taxon>
    </lineage>
</organism>
<comment type="caution">
    <text evidence="2">The sequence shown here is derived from an EMBL/GenBank/DDBJ whole genome shotgun (WGS) entry which is preliminary data.</text>
</comment>
<gene>
    <name evidence="2" type="ORF">R3P38DRAFT_2796244</name>
</gene>
<protein>
    <submittedName>
        <fullName evidence="2">Uncharacterized protein</fullName>
    </submittedName>
</protein>
<evidence type="ECO:0000256" key="1">
    <source>
        <dbReference type="SAM" id="Phobius"/>
    </source>
</evidence>
<evidence type="ECO:0000313" key="2">
    <source>
        <dbReference type="EMBL" id="KAK7001228.1"/>
    </source>
</evidence>
<dbReference type="AlphaFoldDB" id="A0AAW0A5S7"/>
<keyword evidence="1" id="KW-0812">Transmembrane</keyword>
<accession>A0AAW0A5S7</accession>
<keyword evidence="1" id="KW-0472">Membrane</keyword>
<keyword evidence="1" id="KW-1133">Transmembrane helix</keyword>
<sequence length="106" mass="11261">MPSNDVSAPHPQHAYAGNVAIAIAVTVAVAAAAVALSLLFCEAPLLNIATDVPQPVATTTTTAALARHRGGFGGKLEGWIWERCPPGVAADDKRFVWQYEREYDES</sequence>
<dbReference type="Proteomes" id="UP001362999">
    <property type="component" value="Unassembled WGS sequence"/>
</dbReference>
<reference evidence="2 3" key="1">
    <citation type="journal article" date="2024" name="J Genomics">
        <title>Draft genome sequencing and assembly of Favolaschia claudopus CIRM-BRFM 2984 isolated from oak limbs.</title>
        <authorList>
            <person name="Navarro D."/>
            <person name="Drula E."/>
            <person name="Chaduli D."/>
            <person name="Cazenave R."/>
            <person name="Ahrendt S."/>
            <person name="Wang J."/>
            <person name="Lipzen A."/>
            <person name="Daum C."/>
            <person name="Barry K."/>
            <person name="Grigoriev I.V."/>
            <person name="Favel A."/>
            <person name="Rosso M.N."/>
            <person name="Martin F."/>
        </authorList>
    </citation>
    <scope>NUCLEOTIDE SEQUENCE [LARGE SCALE GENOMIC DNA]</scope>
    <source>
        <strain evidence="2 3">CIRM-BRFM 2984</strain>
    </source>
</reference>
<name>A0AAW0A5S7_9AGAR</name>